<proteinExistence type="predicted"/>
<name>A0AAN7UEP0_9PEZI</name>
<evidence type="ECO:0000259" key="4">
    <source>
        <dbReference type="Pfam" id="PF00891"/>
    </source>
</evidence>
<dbReference type="EMBL" id="JAWHQM010000003">
    <property type="protein sequence ID" value="KAK5626322.1"/>
    <property type="molecule type" value="Genomic_DNA"/>
</dbReference>
<dbReference type="GO" id="GO:0032259">
    <property type="term" value="P:methylation"/>
    <property type="evidence" value="ECO:0007669"/>
    <property type="project" value="UniProtKB-KW"/>
</dbReference>
<dbReference type="Proteomes" id="UP001305414">
    <property type="component" value="Unassembled WGS sequence"/>
</dbReference>
<dbReference type="Pfam" id="PF00891">
    <property type="entry name" value="Methyltransf_2"/>
    <property type="match status" value="1"/>
</dbReference>
<dbReference type="InterPro" id="IPR016461">
    <property type="entry name" value="COMT-like"/>
</dbReference>
<dbReference type="PROSITE" id="PS51683">
    <property type="entry name" value="SAM_OMT_II"/>
    <property type="match status" value="1"/>
</dbReference>
<dbReference type="Gene3D" id="1.10.10.10">
    <property type="entry name" value="Winged helix-like DNA-binding domain superfamily/Winged helix DNA-binding domain"/>
    <property type="match status" value="1"/>
</dbReference>
<evidence type="ECO:0000256" key="1">
    <source>
        <dbReference type="ARBA" id="ARBA00022603"/>
    </source>
</evidence>
<accession>A0AAN7UEP0</accession>
<comment type="caution">
    <text evidence="5">The sequence shown here is derived from an EMBL/GenBank/DDBJ whole genome shotgun (WGS) entry which is preliminary data.</text>
</comment>
<keyword evidence="2" id="KW-0808">Transferase</keyword>
<keyword evidence="6" id="KW-1185">Reference proteome</keyword>
<reference evidence="5 6" key="1">
    <citation type="submission" date="2023-10" db="EMBL/GenBank/DDBJ databases">
        <title>Draft genome sequence of Xylaria bambusicola isolate GMP-LS, the root and basal stem rot pathogen of sugarcane in Indonesia.</title>
        <authorList>
            <person name="Selvaraj P."/>
            <person name="Muralishankar V."/>
            <person name="Muruganantham S."/>
            <person name="Sp S."/>
            <person name="Haryani S."/>
            <person name="Lau K.J.X."/>
            <person name="Naqvi N.I."/>
        </authorList>
    </citation>
    <scope>NUCLEOTIDE SEQUENCE [LARGE SCALE GENOMIC DNA]</scope>
    <source>
        <strain evidence="5">GMP-LS</strain>
    </source>
</reference>
<dbReference type="InterPro" id="IPR036388">
    <property type="entry name" value="WH-like_DNA-bd_sf"/>
</dbReference>
<dbReference type="InterPro" id="IPR001077">
    <property type="entry name" value="COMT_C"/>
</dbReference>
<evidence type="ECO:0000256" key="3">
    <source>
        <dbReference type="ARBA" id="ARBA00022691"/>
    </source>
</evidence>
<keyword evidence="1" id="KW-0489">Methyltransferase</keyword>
<protein>
    <recommendedName>
        <fullName evidence="4">O-methyltransferase C-terminal domain-containing protein</fullName>
    </recommendedName>
</protein>
<dbReference type="Gene3D" id="3.40.50.150">
    <property type="entry name" value="Vaccinia Virus protein VP39"/>
    <property type="match status" value="1"/>
</dbReference>
<gene>
    <name evidence="5" type="ORF">RRF57_002037</name>
</gene>
<evidence type="ECO:0000313" key="5">
    <source>
        <dbReference type="EMBL" id="KAK5626322.1"/>
    </source>
</evidence>
<dbReference type="AlphaFoldDB" id="A0AAN7UEP0"/>
<dbReference type="SUPFAM" id="SSF53335">
    <property type="entry name" value="S-adenosyl-L-methionine-dependent methyltransferases"/>
    <property type="match status" value="1"/>
</dbReference>
<keyword evidence="3" id="KW-0949">S-adenosyl-L-methionine</keyword>
<feature type="domain" description="O-methyltransferase C-terminal" evidence="4">
    <location>
        <begin position="202"/>
        <end position="355"/>
    </location>
</feature>
<sequence>MSNLEGLIATLNGIEAGDFEGNDAGRLKLIEATKKLLVRVEAKEERWFDLPIVFAAVEILLSLGLWQKWAAADGASKSAGELCELCTPKCDINLLRHLLKLLVSVNMIAETRENQFALTHIWDNDMWKWIASQAVHRGSSAVNLPLFLAKTGYKEPHDSINTNYADHSPGHLNFFDRYVVELCFYERLGNIQGALADIYDTDSLIHGADLSDGSVLCVDIGGHHGIDLTRLLDKHPDFPPGSLVLEDLPEVVSGATNLNEKIKAISHDMFKPQPVKGSRAYYFHAVLHDWSDSAATQILKNTVEVMKRGYSRDMVLPVAGATAIQSTMDVEMMSLCSAHERTGGMWTKVVADAGLRIIKIWEDDRGNEGLIEAELA</sequence>
<organism evidence="5 6">
    <name type="scientific">Xylaria bambusicola</name>
    <dbReference type="NCBI Taxonomy" id="326684"/>
    <lineage>
        <taxon>Eukaryota</taxon>
        <taxon>Fungi</taxon>
        <taxon>Dikarya</taxon>
        <taxon>Ascomycota</taxon>
        <taxon>Pezizomycotina</taxon>
        <taxon>Sordariomycetes</taxon>
        <taxon>Xylariomycetidae</taxon>
        <taxon>Xylariales</taxon>
        <taxon>Xylariaceae</taxon>
        <taxon>Xylaria</taxon>
    </lineage>
</organism>
<dbReference type="PANTHER" id="PTHR43712:SF8">
    <property type="entry name" value="O-METHYLTRANSFERASE AF390-400"/>
    <property type="match status" value="1"/>
</dbReference>
<evidence type="ECO:0000256" key="2">
    <source>
        <dbReference type="ARBA" id="ARBA00022679"/>
    </source>
</evidence>
<dbReference type="InterPro" id="IPR029063">
    <property type="entry name" value="SAM-dependent_MTases_sf"/>
</dbReference>
<evidence type="ECO:0000313" key="6">
    <source>
        <dbReference type="Proteomes" id="UP001305414"/>
    </source>
</evidence>
<dbReference type="PANTHER" id="PTHR43712">
    <property type="entry name" value="PUTATIVE (AFU_ORTHOLOGUE AFUA_4G14580)-RELATED"/>
    <property type="match status" value="1"/>
</dbReference>
<dbReference type="GO" id="GO:0008171">
    <property type="term" value="F:O-methyltransferase activity"/>
    <property type="evidence" value="ECO:0007669"/>
    <property type="project" value="InterPro"/>
</dbReference>